<evidence type="ECO:0008006" key="10">
    <source>
        <dbReference type="Google" id="ProtNLM"/>
    </source>
</evidence>
<evidence type="ECO:0000256" key="5">
    <source>
        <dbReference type="ARBA" id="ARBA00022801"/>
    </source>
</evidence>
<dbReference type="EMBL" id="PFRD01000120">
    <property type="protein sequence ID" value="PJC55880.1"/>
    <property type="molecule type" value="Genomic_DNA"/>
</dbReference>
<keyword evidence="6" id="KW-0694">RNA-binding</keyword>
<evidence type="ECO:0000256" key="4">
    <source>
        <dbReference type="ARBA" id="ARBA00022759"/>
    </source>
</evidence>
<keyword evidence="5" id="KW-0378">Hydrolase</keyword>
<keyword evidence="2" id="KW-1277">Toxin-antitoxin system</keyword>
<protein>
    <recommendedName>
        <fullName evidence="10">Type II toxin-antitoxin system HicA family toxin</fullName>
    </recommendedName>
</protein>
<evidence type="ECO:0000313" key="8">
    <source>
        <dbReference type="EMBL" id="PJC55880.1"/>
    </source>
</evidence>
<dbReference type="GO" id="GO:0003729">
    <property type="term" value="F:mRNA binding"/>
    <property type="evidence" value="ECO:0007669"/>
    <property type="project" value="InterPro"/>
</dbReference>
<dbReference type="GO" id="GO:0016787">
    <property type="term" value="F:hydrolase activity"/>
    <property type="evidence" value="ECO:0007669"/>
    <property type="project" value="UniProtKB-KW"/>
</dbReference>
<comment type="caution">
    <text evidence="8">The sequence shown here is derived from an EMBL/GenBank/DDBJ whole genome shotgun (WGS) entry which is preliminary data.</text>
</comment>
<dbReference type="Gene3D" id="3.30.920.30">
    <property type="entry name" value="Hypothetical protein"/>
    <property type="match status" value="1"/>
</dbReference>
<evidence type="ECO:0000256" key="3">
    <source>
        <dbReference type="ARBA" id="ARBA00022722"/>
    </source>
</evidence>
<dbReference type="Proteomes" id="UP000230391">
    <property type="component" value="Unassembled WGS sequence"/>
</dbReference>
<evidence type="ECO:0000256" key="1">
    <source>
        <dbReference type="ARBA" id="ARBA00006620"/>
    </source>
</evidence>
<dbReference type="InterPro" id="IPR038570">
    <property type="entry name" value="HicA_sf"/>
</dbReference>
<name>A0A2M8FE25_9BACT</name>
<evidence type="ECO:0000256" key="6">
    <source>
        <dbReference type="ARBA" id="ARBA00022884"/>
    </source>
</evidence>
<dbReference type="Pfam" id="PF07927">
    <property type="entry name" value="HicA_toxin"/>
    <property type="match status" value="1"/>
</dbReference>
<dbReference type="SUPFAM" id="SSF54786">
    <property type="entry name" value="YcfA/nrd intein domain"/>
    <property type="match status" value="1"/>
</dbReference>
<keyword evidence="4" id="KW-0255">Endonuclease</keyword>
<proteinExistence type="inferred from homology"/>
<organism evidence="8 9">
    <name type="scientific">Candidatus Kaiserbacteria bacterium CG_4_9_14_0_2_um_filter_41_32</name>
    <dbReference type="NCBI Taxonomy" id="1974601"/>
    <lineage>
        <taxon>Bacteria</taxon>
        <taxon>Candidatus Kaiseribacteriota</taxon>
    </lineage>
</organism>
<sequence>MQAFHHPTLFTWLPLNHWCMASNLRGWSAQDVIKFLKGNGFTLHRSSGSHFQYKAIIAGQARLVTIAFHGNRDIPIGTMNSMVRQSGIIKESWLK</sequence>
<dbReference type="AlphaFoldDB" id="A0A2M8FE25"/>
<keyword evidence="7" id="KW-0346">Stress response</keyword>
<dbReference type="InterPro" id="IPR012933">
    <property type="entry name" value="HicA_mRNA_interferase"/>
</dbReference>
<gene>
    <name evidence="8" type="ORF">CO026_03320</name>
</gene>
<comment type="similarity">
    <text evidence="1">Belongs to the HicA mRNA interferase family.</text>
</comment>
<reference evidence="9" key="1">
    <citation type="submission" date="2017-09" db="EMBL/GenBank/DDBJ databases">
        <title>Depth-based differentiation of microbial function through sediment-hosted aquifers and enrichment of novel symbionts in the deep terrestrial subsurface.</title>
        <authorList>
            <person name="Probst A.J."/>
            <person name="Ladd B."/>
            <person name="Jarett J.K."/>
            <person name="Geller-Mcgrath D.E."/>
            <person name="Sieber C.M.K."/>
            <person name="Emerson J.B."/>
            <person name="Anantharaman K."/>
            <person name="Thomas B.C."/>
            <person name="Malmstrom R."/>
            <person name="Stieglmeier M."/>
            <person name="Klingl A."/>
            <person name="Woyke T."/>
            <person name="Ryan C.M."/>
            <person name="Banfield J.F."/>
        </authorList>
    </citation>
    <scope>NUCLEOTIDE SEQUENCE [LARGE SCALE GENOMIC DNA]</scope>
</reference>
<evidence type="ECO:0000256" key="2">
    <source>
        <dbReference type="ARBA" id="ARBA00022649"/>
    </source>
</evidence>
<evidence type="ECO:0000313" key="9">
    <source>
        <dbReference type="Proteomes" id="UP000230391"/>
    </source>
</evidence>
<dbReference type="GO" id="GO:0004519">
    <property type="term" value="F:endonuclease activity"/>
    <property type="evidence" value="ECO:0007669"/>
    <property type="project" value="UniProtKB-KW"/>
</dbReference>
<keyword evidence="3" id="KW-0540">Nuclease</keyword>
<evidence type="ECO:0000256" key="7">
    <source>
        <dbReference type="ARBA" id="ARBA00023016"/>
    </source>
</evidence>
<accession>A0A2M8FE25</accession>